<evidence type="ECO:0000313" key="1">
    <source>
        <dbReference type="EMBL" id="GGN88658.1"/>
    </source>
</evidence>
<evidence type="ECO:0000313" key="2">
    <source>
        <dbReference type="Proteomes" id="UP000626982"/>
    </source>
</evidence>
<gene>
    <name evidence="1" type="ORF">GCM10010968_24490</name>
</gene>
<name>A0ABQ2KNM1_9MICO</name>
<proteinExistence type="predicted"/>
<dbReference type="Proteomes" id="UP000626982">
    <property type="component" value="Unassembled WGS sequence"/>
</dbReference>
<organism evidence="1 2">
    <name type="scientific">Agrococcus terreus</name>
    <dbReference type="NCBI Taxonomy" id="574649"/>
    <lineage>
        <taxon>Bacteria</taxon>
        <taxon>Bacillati</taxon>
        <taxon>Actinomycetota</taxon>
        <taxon>Actinomycetes</taxon>
        <taxon>Micrococcales</taxon>
        <taxon>Microbacteriaceae</taxon>
        <taxon>Agrococcus</taxon>
    </lineage>
</organism>
<dbReference type="EMBL" id="BMLM01000002">
    <property type="protein sequence ID" value="GGN88658.1"/>
    <property type="molecule type" value="Genomic_DNA"/>
</dbReference>
<sequence>MRIWQVGVNLVVDVSGSDLEVEMPMRGRPLELVLGQFDRSPVHEVTSELWPPYASWRWIDLGGGVALTYVGRLTTMDRLARRLPWYREERRTLGGEGRRGLEDREA</sequence>
<comment type="caution">
    <text evidence="1">The sequence shown here is derived from an EMBL/GenBank/DDBJ whole genome shotgun (WGS) entry which is preliminary data.</text>
</comment>
<accession>A0ABQ2KNM1</accession>
<reference evidence="2" key="1">
    <citation type="journal article" date="2019" name="Int. J. Syst. Evol. Microbiol.">
        <title>The Global Catalogue of Microorganisms (GCM) 10K type strain sequencing project: providing services to taxonomists for standard genome sequencing and annotation.</title>
        <authorList>
            <consortium name="The Broad Institute Genomics Platform"/>
            <consortium name="The Broad Institute Genome Sequencing Center for Infectious Disease"/>
            <person name="Wu L."/>
            <person name="Ma J."/>
        </authorList>
    </citation>
    <scope>NUCLEOTIDE SEQUENCE [LARGE SCALE GENOMIC DNA]</scope>
    <source>
        <strain evidence="2">CGMCC 1.6960</strain>
    </source>
</reference>
<protein>
    <submittedName>
        <fullName evidence="1">Uncharacterized protein</fullName>
    </submittedName>
</protein>
<keyword evidence="2" id="KW-1185">Reference proteome</keyword>